<dbReference type="InterPro" id="IPR013321">
    <property type="entry name" value="Arc_rbn_hlx_hlx"/>
</dbReference>
<evidence type="ECO:0000313" key="3">
    <source>
        <dbReference type="Proteomes" id="UP000244552"/>
    </source>
</evidence>
<dbReference type="GO" id="GO:0006355">
    <property type="term" value="P:regulation of DNA-templated transcription"/>
    <property type="evidence" value="ECO:0007669"/>
    <property type="project" value="InterPro"/>
</dbReference>
<gene>
    <name evidence="2" type="ORF">DBP89_07495</name>
</gene>
<dbReference type="InterPro" id="IPR010985">
    <property type="entry name" value="Ribbon_hlx_hlx"/>
</dbReference>
<keyword evidence="2" id="KW-0238">DNA-binding</keyword>
<sequence length="50" mass="5940">MSDNIKRFTLRMPEELFDELKEVADNNFRPVSKEILVAIREYLDRHSSEG</sequence>
<dbReference type="GO" id="GO:0003677">
    <property type="term" value="F:DNA binding"/>
    <property type="evidence" value="ECO:0007669"/>
    <property type="project" value="UniProtKB-KW"/>
</dbReference>
<dbReference type="Gene3D" id="1.10.1220.10">
    <property type="entry name" value="Met repressor-like"/>
    <property type="match status" value="1"/>
</dbReference>
<reference evidence="2 3" key="1">
    <citation type="journal article" date="2018" name="Genome Announc.">
        <title>Fifty-Six Draft Genome Sequences of 10 Lactobacillus Species from 22 Commercial Dietary Supplements.</title>
        <authorList>
            <person name="Gangiredla J."/>
            <person name="Barnaba T.J."/>
            <person name="Mammel M.K."/>
            <person name="Lacher D.W."/>
            <person name="Elkins C.A."/>
            <person name="Lampel K.A."/>
            <person name="Whitehouse C.A."/>
            <person name="Tartera C."/>
        </authorList>
    </citation>
    <scope>NUCLEOTIDE SEQUENCE [LARGE SCALE GENOMIC DNA]</scope>
    <source>
        <strain evidence="2 3">DS11_12</strain>
    </source>
</reference>
<name>A0A5C8H6V5_9LACO</name>
<dbReference type="Proteomes" id="UP000244552">
    <property type="component" value="Unassembled WGS sequence"/>
</dbReference>
<dbReference type="Pfam" id="PF03869">
    <property type="entry name" value="Arc"/>
    <property type="match status" value="1"/>
</dbReference>
<dbReference type="EMBL" id="QAGV01000008">
    <property type="protein sequence ID" value="PTR95086.1"/>
    <property type="molecule type" value="Genomic_DNA"/>
</dbReference>
<proteinExistence type="predicted"/>
<dbReference type="RefSeq" id="WP_003699167.1">
    <property type="nucleotide sequence ID" value="NZ_CBCRTQ010000019.1"/>
</dbReference>
<dbReference type="AlphaFoldDB" id="A0A5C8H6V5"/>
<dbReference type="SUPFAM" id="SSF47598">
    <property type="entry name" value="Ribbon-helix-helix"/>
    <property type="match status" value="1"/>
</dbReference>
<evidence type="ECO:0000259" key="1">
    <source>
        <dbReference type="Pfam" id="PF03869"/>
    </source>
</evidence>
<accession>A0A5C8H6V5</accession>
<protein>
    <submittedName>
        <fullName evidence="2">Arc family DNA-binding protein</fullName>
    </submittedName>
</protein>
<organism evidence="2 3">
    <name type="scientific">Ligilactobacillus salivarius</name>
    <dbReference type="NCBI Taxonomy" id="1624"/>
    <lineage>
        <taxon>Bacteria</taxon>
        <taxon>Bacillati</taxon>
        <taxon>Bacillota</taxon>
        <taxon>Bacilli</taxon>
        <taxon>Lactobacillales</taxon>
        <taxon>Lactobacillaceae</taxon>
        <taxon>Ligilactobacillus</taxon>
    </lineage>
</organism>
<dbReference type="InterPro" id="IPR005569">
    <property type="entry name" value="Arc_DNA-bd_dom"/>
</dbReference>
<evidence type="ECO:0000313" key="2">
    <source>
        <dbReference type="EMBL" id="PTR95086.1"/>
    </source>
</evidence>
<feature type="domain" description="Arc-like DNA binding" evidence="1">
    <location>
        <begin position="6"/>
        <end position="46"/>
    </location>
</feature>
<comment type="caution">
    <text evidence="2">The sequence shown here is derived from an EMBL/GenBank/DDBJ whole genome shotgun (WGS) entry which is preliminary data.</text>
</comment>